<evidence type="ECO:0000256" key="3">
    <source>
        <dbReference type="ARBA" id="ARBA00022729"/>
    </source>
</evidence>
<organism evidence="5 6">
    <name type="scientific">Pontiella agarivorans</name>
    <dbReference type="NCBI Taxonomy" id="3038953"/>
    <lineage>
        <taxon>Bacteria</taxon>
        <taxon>Pseudomonadati</taxon>
        <taxon>Kiritimatiellota</taxon>
        <taxon>Kiritimatiellia</taxon>
        <taxon>Kiritimatiellales</taxon>
        <taxon>Pontiellaceae</taxon>
        <taxon>Pontiella</taxon>
    </lineage>
</organism>
<evidence type="ECO:0000256" key="1">
    <source>
        <dbReference type="ARBA" id="ARBA00004613"/>
    </source>
</evidence>
<dbReference type="InterPro" id="IPR059100">
    <property type="entry name" value="TSP3_bac"/>
</dbReference>
<accession>A0ABU5MUU0</accession>
<evidence type="ECO:0000256" key="2">
    <source>
        <dbReference type="ARBA" id="ARBA00022525"/>
    </source>
</evidence>
<reference evidence="5 6" key="1">
    <citation type="journal article" date="2024" name="Appl. Environ. Microbiol.">
        <title>Pontiella agarivorans sp. nov., a novel marine anaerobic bacterium capable of degrading macroalgal polysaccharides and fixing nitrogen.</title>
        <authorList>
            <person name="Liu N."/>
            <person name="Kivenson V."/>
            <person name="Peng X."/>
            <person name="Cui Z."/>
            <person name="Lankiewicz T.S."/>
            <person name="Gosselin K.M."/>
            <person name="English C.J."/>
            <person name="Blair E.M."/>
            <person name="O'Malley M.A."/>
            <person name="Valentine D.L."/>
        </authorList>
    </citation>
    <scope>NUCLEOTIDE SEQUENCE [LARGE SCALE GENOMIC DNA]</scope>
    <source>
        <strain evidence="5 6">NLcol2</strain>
    </source>
</reference>
<evidence type="ECO:0000313" key="5">
    <source>
        <dbReference type="EMBL" id="MDZ8117963.1"/>
    </source>
</evidence>
<dbReference type="PROSITE" id="PS51257">
    <property type="entry name" value="PROKAR_LIPOPROTEIN"/>
    <property type="match status" value="1"/>
</dbReference>
<dbReference type="EMBL" id="JARVCO010000007">
    <property type="protein sequence ID" value="MDZ8117963.1"/>
    <property type="molecule type" value="Genomic_DNA"/>
</dbReference>
<evidence type="ECO:0000313" key="6">
    <source>
        <dbReference type="Proteomes" id="UP001290861"/>
    </source>
</evidence>
<dbReference type="NCBIfam" id="NF042425">
    <property type="entry name" value="Amuc_1099_fam"/>
    <property type="match status" value="1"/>
</dbReference>
<keyword evidence="3" id="KW-0732">Signal</keyword>
<keyword evidence="4" id="KW-0106">Calcium</keyword>
<name>A0ABU5MUU0_9BACT</name>
<protein>
    <submittedName>
        <fullName evidence="5">Uncharacterized protein</fullName>
    </submittedName>
</protein>
<dbReference type="Proteomes" id="UP001290861">
    <property type="component" value="Unassembled WGS sequence"/>
</dbReference>
<dbReference type="InterPro" id="IPR049974">
    <property type="entry name" value="Amuc_1099-like"/>
</dbReference>
<dbReference type="RefSeq" id="WP_322607763.1">
    <property type="nucleotide sequence ID" value="NZ_JARVCO010000007.1"/>
</dbReference>
<keyword evidence="2" id="KW-0964">Secreted</keyword>
<keyword evidence="6" id="KW-1185">Reference proteome</keyword>
<sequence>MKLNFDWLLFGGLLTVLLLSCGIAFTNEAAEVPVAVEREAPLPKFQPPEDVKIAMDGVGRLFTGSLRVVAVGSAYPIPYEAKVCPFSNIPQPGLDQLDHDGDGMTDDWEKRFGLDRYNKADALSDADGDGFTNLEEFKASTDPLLAAIHPPYAGKLRFVERKDIDFPLVFQGFMEQSDGTIIFQLNNPSTGKSHFAAIGDAVEHVVLQRFKMDENGRDHRLYVMRDGIEIELLRGKTALDPESTAELINILDRTPIIVTMGALLSLHNDKYTVLGVYADRVLLKDTASGEVYDIVGFTGGDR</sequence>
<dbReference type="Pfam" id="PF18884">
    <property type="entry name" value="TSP3_bac"/>
    <property type="match status" value="2"/>
</dbReference>
<gene>
    <name evidence="5" type="ORF">P9H32_04925</name>
</gene>
<comment type="subcellular location">
    <subcellularLocation>
        <location evidence="1">Secreted</location>
    </subcellularLocation>
</comment>
<proteinExistence type="predicted"/>
<comment type="caution">
    <text evidence="5">The sequence shown here is derived from an EMBL/GenBank/DDBJ whole genome shotgun (WGS) entry which is preliminary data.</text>
</comment>
<evidence type="ECO:0000256" key="4">
    <source>
        <dbReference type="ARBA" id="ARBA00022837"/>
    </source>
</evidence>